<evidence type="ECO:0000313" key="2">
    <source>
        <dbReference type="Proteomes" id="UP000759131"/>
    </source>
</evidence>
<dbReference type="EMBL" id="OC872984">
    <property type="protein sequence ID" value="CAD7636091.1"/>
    <property type="molecule type" value="Genomic_DNA"/>
</dbReference>
<evidence type="ECO:0000313" key="1">
    <source>
        <dbReference type="EMBL" id="CAD7636091.1"/>
    </source>
</evidence>
<dbReference type="OrthoDB" id="3900342at2759"/>
<dbReference type="Proteomes" id="UP000759131">
    <property type="component" value="Unassembled WGS sequence"/>
</dbReference>
<protein>
    <submittedName>
        <fullName evidence="1">Uncharacterized protein</fullName>
    </submittedName>
</protein>
<feature type="non-terminal residue" evidence="1">
    <location>
        <position position="66"/>
    </location>
</feature>
<proteinExistence type="predicted"/>
<dbReference type="EMBL" id="CAJPIZ010018409">
    <property type="protein sequence ID" value="CAG2116521.1"/>
    <property type="molecule type" value="Genomic_DNA"/>
</dbReference>
<name>A0A7R9L6Q2_9ACAR</name>
<gene>
    <name evidence="1" type="ORF">OSB1V03_LOCUS16480</name>
</gene>
<reference evidence="1" key="1">
    <citation type="submission" date="2020-11" db="EMBL/GenBank/DDBJ databases">
        <authorList>
            <person name="Tran Van P."/>
        </authorList>
    </citation>
    <scope>NUCLEOTIDE SEQUENCE</scope>
</reference>
<dbReference type="AlphaFoldDB" id="A0A7R9L6Q2"/>
<keyword evidence="2" id="KW-1185">Reference proteome</keyword>
<sequence length="66" mass="7457">MSKKMTNKSILKALVRKKRIDDQNVGESQLSRCLSLFDLTCLGWILLSSPILESVQHLLRSLLSSL</sequence>
<accession>A0A7R9L6Q2</accession>
<organism evidence="1">
    <name type="scientific">Medioppia subpectinata</name>
    <dbReference type="NCBI Taxonomy" id="1979941"/>
    <lineage>
        <taxon>Eukaryota</taxon>
        <taxon>Metazoa</taxon>
        <taxon>Ecdysozoa</taxon>
        <taxon>Arthropoda</taxon>
        <taxon>Chelicerata</taxon>
        <taxon>Arachnida</taxon>
        <taxon>Acari</taxon>
        <taxon>Acariformes</taxon>
        <taxon>Sarcoptiformes</taxon>
        <taxon>Oribatida</taxon>
        <taxon>Brachypylina</taxon>
        <taxon>Oppioidea</taxon>
        <taxon>Oppiidae</taxon>
        <taxon>Medioppia</taxon>
    </lineage>
</organism>